<dbReference type="AlphaFoldDB" id="A0A1B6NWR4"/>
<name>A0A1B6NWR4_9ZZZZ</name>
<evidence type="ECO:0000313" key="2">
    <source>
        <dbReference type="EMBL" id="KTF07831.1"/>
    </source>
</evidence>
<dbReference type="EMBL" id="AYSL01000313">
    <property type="protein sequence ID" value="KTF07833.1"/>
    <property type="molecule type" value="Genomic_DNA"/>
</dbReference>
<feature type="compositionally biased region" description="Polar residues" evidence="1">
    <location>
        <begin position="19"/>
        <end position="29"/>
    </location>
</feature>
<evidence type="ECO:0000256" key="1">
    <source>
        <dbReference type="SAM" id="MobiDB-lite"/>
    </source>
</evidence>
<accession>A0A1B6NWR4</accession>
<comment type="caution">
    <text evidence="3">The sequence shown here is derived from an EMBL/GenBank/DDBJ whole genome shotgun (WGS) entry which is preliminary data.</text>
</comment>
<sequence length="29" mass="3069">PTSLIQESATPEQPLVVENSENTSVEAAQ</sequence>
<gene>
    <name evidence="3" type="ORF">MGSAQ_000672</name>
    <name evidence="2" type="ORF">MGSAQ_000674</name>
</gene>
<reference evidence="3" key="1">
    <citation type="submission" date="2013-11" db="EMBL/GenBank/DDBJ databases">
        <title>Microbial diversity, functional groups and degradation webs in Northern and Southern Mediterranean and Red Sea marine crude oil polluted sites.</title>
        <authorList>
            <person name="Daffonchio D."/>
            <person name="Mapelli F."/>
            <person name="Ferrer M."/>
            <person name="Richter M."/>
            <person name="Cherif A."/>
            <person name="Malkawi H.I."/>
            <person name="Yakimov M.M."/>
            <person name="Abdel-Fattah Y.R."/>
            <person name="Blaghen M."/>
            <person name="Golyshin P.N."/>
            <person name="Kalogerakis N."/>
            <person name="Boon N."/>
            <person name="Magagnini M."/>
            <person name="Fava F."/>
        </authorList>
    </citation>
    <scope>NUCLEOTIDE SEQUENCE</scope>
</reference>
<feature type="region of interest" description="Disordered" evidence="1">
    <location>
        <begin position="1"/>
        <end position="29"/>
    </location>
</feature>
<organism evidence="3">
    <name type="scientific">marine sediment metagenome</name>
    <dbReference type="NCBI Taxonomy" id="412755"/>
    <lineage>
        <taxon>unclassified sequences</taxon>
        <taxon>metagenomes</taxon>
        <taxon>ecological metagenomes</taxon>
    </lineage>
</organism>
<evidence type="ECO:0000313" key="3">
    <source>
        <dbReference type="EMBL" id="KTF07833.1"/>
    </source>
</evidence>
<feature type="non-terminal residue" evidence="3">
    <location>
        <position position="1"/>
    </location>
</feature>
<dbReference type="EMBL" id="AYSL01000314">
    <property type="protein sequence ID" value="KTF07831.1"/>
    <property type="molecule type" value="Genomic_DNA"/>
</dbReference>
<proteinExistence type="predicted"/>
<protein>
    <submittedName>
        <fullName evidence="3">Uncharacterized protein</fullName>
    </submittedName>
</protein>
<feature type="compositionally biased region" description="Polar residues" evidence="1">
    <location>
        <begin position="1"/>
        <end position="11"/>
    </location>
</feature>